<protein>
    <submittedName>
        <fullName evidence="2">Uncharacterized protein</fullName>
    </submittedName>
</protein>
<dbReference type="SUPFAM" id="SSF57783">
    <property type="entry name" value="Zinc beta-ribbon"/>
    <property type="match status" value="1"/>
</dbReference>
<evidence type="ECO:0000256" key="1">
    <source>
        <dbReference type="SAM" id="MobiDB-lite"/>
    </source>
</evidence>
<sequence length="100" mass="10850">MNADSKILSPSKEHPSLEKGGTMNPAEISKTHFKCPKCNASSLLVATRGGNPFAYRCKKCKEQFEASWQLLGDEVSDGILEQAVDVDGKAHDLGKFDAKP</sequence>
<dbReference type="RefSeq" id="WP_008664164.1">
    <property type="nucleotide sequence ID" value="NZ_ANOF01000034.1"/>
</dbReference>
<evidence type="ECO:0000313" key="3">
    <source>
        <dbReference type="Proteomes" id="UP000011996"/>
    </source>
</evidence>
<dbReference type="EMBL" id="ANOF01000034">
    <property type="protein sequence ID" value="EMI28468.1"/>
    <property type="molecule type" value="Genomic_DNA"/>
</dbReference>
<gene>
    <name evidence="2" type="ORF">RESH_00943</name>
</gene>
<evidence type="ECO:0000313" key="2">
    <source>
        <dbReference type="EMBL" id="EMI28468.1"/>
    </source>
</evidence>
<proteinExistence type="predicted"/>
<name>M5S9Z9_9BACT</name>
<reference evidence="2 3" key="1">
    <citation type="journal article" date="2013" name="Mar. Genomics">
        <title>Expression of sulfatases in Rhodopirellula baltica and the diversity of sulfatases in the genus Rhodopirellula.</title>
        <authorList>
            <person name="Wegner C.E."/>
            <person name="Richter-Heitmann T."/>
            <person name="Klindworth A."/>
            <person name="Klockow C."/>
            <person name="Richter M."/>
            <person name="Achstetter T."/>
            <person name="Glockner F.O."/>
            <person name="Harder J."/>
        </authorList>
    </citation>
    <scope>NUCLEOTIDE SEQUENCE [LARGE SCALE GENOMIC DNA]</scope>
    <source>
        <strain evidence="2 3">SH398</strain>
    </source>
</reference>
<organism evidence="2 3">
    <name type="scientific">Rhodopirellula europaea SH398</name>
    <dbReference type="NCBI Taxonomy" id="1263868"/>
    <lineage>
        <taxon>Bacteria</taxon>
        <taxon>Pseudomonadati</taxon>
        <taxon>Planctomycetota</taxon>
        <taxon>Planctomycetia</taxon>
        <taxon>Pirellulales</taxon>
        <taxon>Pirellulaceae</taxon>
        <taxon>Rhodopirellula</taxon>
    </lineage>
</organism>
<dbReference type="Proteomes" id="UP000011996">
    <property type="component" value="Unassembled WGS sequence"/>
</dbReference>
<dbReference type="STRING" id="1263868.RESH_00943"/>
<accession>M5S9Z9</accession>
<dbReference type="AlphaFoldDB" id="M5S9Z9"/>
<feature type="region of interest" description="Disordered" evidence="1">
    <location>
        <begin position="1"/>
        <end position="25"/>
    </location>
</feature>
<comment type="caution">
    <text evidence="2">The sequence shown here is derived from an EMBL/GenBank/DDBJ whole genome shotgun (WGS) entry which is preliminary data.</text>
</comment>
<dbReference type="PATRIC" id="fig|1263868.3.peg.1019"/>